<evidence type="ECO:0000313" key="2">
    <source>
        <dbReference type="Proteomes" id="UP000245926"/>
    </source>
</evidence>
<name>A0A2U8WDB4_9HYPH</name>
<reference evidence="2" key="1">
    <citation type="submission" date="2018-05" db="EMBL/GenBank/DDBJ databases">
        <title>Complete Genome Sequence of Methylobacterium sp. 17SD2-17.</title>
        <authorList>
            <person name="Srinivasan S."/>
        </authorList>
    </citation>
    <scope>NUCLEOTIDE SEQUENCE [LARGE SCALE GENOMIC DNA]</scope>
    <source>
        <strain evidence="2">17SD2-17</strain>
    </source>
</reference>
<dbReference type="EMBL" id="CP029550">
    <property type="protein sequence ID" value="AWN43272.1"/>
    <property type="molecule type" value="Genomic_DNA"/>
</dbReference>
<protein>
    <submittedName>
        <fullName evidence="1">Uncharacterized protein</fullName>
    </submittedName>
</protein>
<gene>
    <name evidence="1" type="ORF">DK389_25675</name>
</gene>
<sequence length="92" mass="9955">MDIQQCCREDADMDVIVNPTGSSGTEWSLDDRLGRHLGTILKTQGSFPFVIEPEPASGLSGVRLLHTSLDEAMSSIARTMGGACELNSRCRD</sequence>
<evidence type="ECO:0000313" key="1">
    <source>
        <dbReference type="EMBL" id="AWN43272.1"/>
    </source>
</evidence>
<accession>A0A2U8WDB4</accession>
<keyword evidence="2" id="KW-1185">Reference proteome</keyword>
<proteinExistence type="predicted"/>
<dbReference type="AlphaFoldDB" id="A0A2U8WDB4"/>
<dbReference type="KEGG" id="mets:DK389_25675"/>
<dbReference type="OrthoDB" id="8450050at2"/>
<organism evidence="1 2">
    <name type="scientific">Methylobacterium durans</name>
    <dbReference type="NCBI Taxonomy" id="2202825"/>
    <lineage>
        <taxon>Bacteria</taxon>
        <taxon>Pseudomonadati</taxon>
        <taxon>Pseudomonadota</taxon>
        <taxon>Alphaproteobacteria</taxon>
        <taxon>Hyphomicrobiales</taxon>
        <taxon>Methylobacteriaceae</taxon>
        <taxon>Methylobacterium</taxon>
    </lineage>
</organism>
<dbReference type="Proteomes" id="UP000245926">
    <property type="component" value="Chromosome"/>
</dbReference>